<evidence type="ECO:0000256" key="3">
    <source>
        <dbReference type="ARBA" id="ARBA00022692"/>
    </source>
</evidence>
<evidence type="ECO:0000256" key="4">
    <source>
        <dbReference type="ARBA" id="ARBA00022989"/>
    </source>
</evidence>
<keyword evidence="5 8" id="KW-0472">Membrane</keyword>
<feature type="transmembrane region" description="Helical" evidence="8">
    <location>
        <begin position="107"/>
        <end position="130"/>
    </location>
</feature>
<dbReference type="EMBL" id="CVRI01000065">
    <property type="protein sequence ID" value="CRL05763.1"/>
    <property type="molecule type" value="Genomic_DNA"/>
</dbReference>
<dbReference type="GO" id="GO:0007635">
    <property type="term" value="P:chemosensory behavior"/>
    <property type="evidence" value="ECO:0007669"/>
    <property type="project" value="TreeGrafter"/>
</dbReference>
<evidence type="ECO:0000256" key="1">
    <source>
        <dbReference type="ARBA" id="ARBA00004651"/>
    </source>
</evidence>
<organism evidence="9 10">
    <name type="scientific">Clunio marinus</name>
    <dbReference type="NCBI Taxonomy" id="568069"/>
    <lineage>
        <taxon>Eukaryota</taxon>
        <taxon>Metazoa</taxon>
        <taxon>Ecdysozoa</taxon>
        <taxon>Arthropoda</taxon>
        <taxon>Hexapoda</taxon>
        <taxon>Insecta</taxon>
        <taxon>Pterygota</taxon>
        <taxon>Neoptera</taxon>
        <taxon>Endopterygota</taxon>
        <taxon>Diptera</taxon>
        <taxon>Nematocera</taxon>
        <taxon>Chironomoidea</taxon>
        <taxon>Chironomidae</taxon>
        <taxon>Clunio</taxon>
    </lineage>
</organism>
<dbReference type="STRING" id="568069.A0A1J1IZS3"/>
<dbReference type="GO" id="GO:0005886">
    <property type="term" value="C:plasma membrane"/>
    <property type="evidence" value="ECO:0007669"/>
    <property type="project" value="UniProtKB-SubCell"/>
</dbReference>
<dbReference type="Proteomes" id="UP000183832">
    <property type="component" value="Unassembled WGS sequence"/>
</dbReference>
<dbReference type="GO" id="GO:0030424">
    <property type="term" value="C:axon"/>
    <property type="evidence" value="ECO:0007669"/>
    <property type="project" value="TreeGrafter"/>
</dbReference>
<sequence>MDVSTLEFYSLFCSQFMLLMWTVKERYKLINDYFITMMICQNSFELKNSKLRNVMRLNNQLIKIVDDISFYYGLPMIMIIGVGFLVIILCTFVGIKISITENNWNHFSISFAAIFYNIILLSYFIGIVSVGHWVKSEFQKTVSLVHKFLTNVKDEKIIKTFLDFSFQLLHRKPNFCCGLFSFDLKLAFTMFGAAATYLVIAIQMDTAVSKHV</sequence>
<comment type="subcellular location">
    <subcellularLocation>
        <location evidence="1">Cell membrane</location>
        <topology evidence="1">Multi-pass membrane protein</topology>
    </subcellularLocation>
</comment>
<dbReference type="OrthoDB" id="6366728at2759"/>
<name>A0A1J1IZS3_9DIPT</name>
<keyword evidence="6" id="KW-0675">Receptor</keyword>
<evidence type="ECO:0000256" key="5">
    <source>
        <dbReference type="ARBA" id="ARBA00023136"/>
    </source>
</evidence>
<dbReference type="InterPro" id="IPR013604">
    <property type="entry name" value="7TM_chemorcpt"/>
</dbReference>
<gene>
    <name evidence="9" type="primary">putative AAEL017040-PA</name>
    <name evidence="9" type="ORF">CLUMA_CG018792</name>
</gene>
<dbReference type="GO" id="GO:0007165">
    <property type="term" value="P:signal transduction"/>
    <property type="evidence" value="ECO:0007669"/>
    <property type="project" value="UniProtKB-KW"/>
</dbReference>
<accession>A0A1J1IZS3</accession>
<evidence type="ECO:0000256" key="8">
    <source>
        <dbReference type="SAM" id="Phobius"/>
    </source>
</evidence>
<keyword evidence="3 8" id="KW-0812">Transmembrane</keyword>
<dbReference type="GO" id="GO:0050909">
    <property type="term" value="P:sensory perception of taste"/>
    <property type="evidence" value="ECO:0007669"/>
    <property type="project" value="InterPro"/>
</dbReference>
<evidence type="ECO:0000256" key="6">
    <source>
        <dbReference type="ARBA" id="ARBA00023170"/>
    </source>
</evidence>
<feature type="transmembrane region" description="Helical" evidence="8">
    <location>
        <begin position="70"/>
        <end position="95"/>
    </location>
</feature>
<dbReference type="PANTHER" id="PTHR21143:SF133">
    <property type="entry name" value="GUSTATORY AND PHEROMONE RECEPTOR 32A-RELATED"/>
    <property type="match status" value="1"/>
</dbReference>
<dbReference type="PANTHER" id="PTHR21143">
    <property type="entry name" value="INVERTEBRATE GUSTATORY RECEPTOR"/>
    <property type="match status" value="1"/>
</dbReference>
<dbReference type="GO" id="GO:0030425">
    <property type="term" value="C:dendrite"/>
    <property type="evidence" value="ECO:0007669"/>
    <property type="project" value="TreeGrafter"/>
</dbReference>
<dbReference type="GO" id="GO:0043025">
    <property type="term" value="C:neuronal cell body"/>
    <property type="evidence" value="ECO:0007669"/>
    <property type="project" value="TreeGrafter"/>
</dbReference>
<keyword evidence="7" id="KW-0807">Transducer</keyword>
<evidence type="ECO:0000256" key="2">
    <source>
        <dbReference type="ARBA" id="ARBA00022475"/>
    </source>
</evidence>
<reference evidence="9 10" key="1">
    <citation type="submission" date="2015-04" db="EMBL/GenBank/DDBJ databases">
        <authorList>
            <person name="Syromyatnikov M.Y."/>
            <person name="Popov V.N."/>
        </authorList>
    </citation>
    <scope>NUCLEOTIDE SEQUENCE [LARGE SCALE GENOMIC DNA]</scope>
</reference>
<evidence type="ECO:0000313" key="10">
    <source>
        <dbReference type="Proteomes" id="UP000183832"/>
    </source>
</evidence>
<protein>
    <submittedName>
        <fullName evidence="9">CLUMA_CG018792, isoform A</fullName>
    </submittedName>
</protein>
<keyword evidence="2" id="KW-1003">Cell membrane</keyword>
<proteinExistence type="predicted"/>
<dbReference type="AlphaFoldDB" id="A0A1J1IZS3"/>
<keyword evidence="4 8" id="KW-1133">Transmembrane helix</keyword>
<evidence type="ECO:0000313" key="9">
    <source>
        <dbReference type="EMBL" id="CRL05763.1"/>
    </source>
</evidence>
<dbReference type="Pfam" id="PF08395">
    <property type="entry name" value="7tm_7"/>
    <property type="match status" value="1"/>
</dbReference>
<evidence type="ECO:0000256" key="7">
    <source>
        <dbReference type="ARBA" id="ARBA00023224"/>
    </source>
</evidence>
<keyword evidence="10" id="KW-1185">Reference proteome</keyword>
<dbReference type="GO" id="GO:0008049">
    <property type="term" value="P:male courtship behavior"/>
    <property type="evidence" value="ECO:0007669"/>
    <property type="project" value="TreeGrafter"/>
</dbReference>